<evidence type="ECO:0000313" key="2">
    <source>
        <dbReference type="EMBL" id="ANZ40595.1"/>
    </source>
</evidence>
<name>A0A1B2HSD8_9PSEU</name>
<dbReference type="Proteomes" id="UP000093053">
    <property type="component" value="Chromosome"/>
</dbReference>
<gene>
    <name evidence="2" type="ORF">BBK82_35930</name>
</gene>
<feature type="region of interest" description="Disordered" evidence="1">
    <location>
        <begin position="146"/>
        <end position="165"/>
    </location>
</feature>
<dbReference type="EMBL" id="CP016793">
    <property type="protein sequence ID" value="ANZ40595.1"/>
    <property type="molecule type" value="Genomic_DNA"/>
</dbReference>
<dbReference type="RefSeq" id="WP_065918933.1">
    <property type="nucleotide sequence ID" value="NZ_CP016793.1"/>
</dbReference>
<evidence type="ECO:0000313" key="3">
    <source>
        <dbReference type="Proteomes" id="UP000093053"/>
    </source>
</evidence>
<dbReference type="AlphaFoldDB" id="A0A1B2HSD8"/>
<keyword evidence="3" id="KW-1185">Reference proteome</keyword>
<sequence>MLDEYLSKTDELMSSTPEGRAFEGAFTLLPDDKLLLDLKKDLQAILNHSFSVVLTASEQRDFLSTVAVIRKGIDDVLTRRSRVSSTLRDHIVNHDVVEERELEALLRDINKQLAHWMTTAKPRSFIPVELMPTTAAVHHLRLRFHDPETETSPPPLEDVSAEAPAPPSLEEILKQGGPLRDRMRQTRVGDPVEVGAGQVRGQRGFGGVLALWVAGGERSSCRARAIRTAP</sequence>
<proteinExistence type="predicted"/>
<protein>
    <submittedName>
        <fullName evidence="2">Uncharacterized protein</fullName>
    </submittedName>
</protein>
<accession>A0A1B2HSD8</accession>
<dbReference type="Pfam" id="PF11855">
    <property type="entry name" value="DUF3375"/>
    <property type="match status" value="1"/>
</dbReference>
<dbReference type="STRING" id="1586287.BBK82_35930"/>
<reference evidence="2 3" key="1">
    <citation type="submission" date="2016-07" db="EMBL/GenBank/DDBJ databases">
        <title>Complete genome sequence of the Lentzea guizhouensis DHS C013.</title>
        <authorList>
            <person name="Cao C."/>
        </authorList>
    </citation>
    <scope>NUCLEOTIDE SEQUENCE [LARGE SCALE GENOMIC DNA]</scope>
    <source>
        <strain evidence="2 3">DHS C013</strain>
    </source>
</reference>
<dbReference type="InterPro" id="IPR021804">
    <property type="entry name" value="DUF3375"/>
</dbReference>
<dbReference type="KEGG" id="led:BBK82_35930"/>
<organism evidence="2 3">
    <name type="scientific">Lentzea guizhouensis</name>
    <dbReference type="NCBI Taxonomy" id="1586287"/>
    <lineage>
        <taxon>Bacteria</taxon>
        <taxon>Bacillati</taxon>
        <taxon>Actinomycetota</taxon>
        <taxon>Actinomycetes</taxon>
        <taxon>Pseudonocardiales</taxon>
        <taxon>Pseudonocardiaceae</taxon>
        <taxon>Lentzea</taxon>
    </lineage>
</organism>
<evidence type="ECO:0000256" key="1">
    <source>
        <dbReference type="SAM" id="MobiDB-lite"/>
    </source>
</evidence>